<reference evidence="2 3" key="1">
    <citation type="submission" date="2024-09" db="EMBL/GenBank/DDBJ databases">
        <authorList>
            <person name="Sun Q."/>
            <person name="Mori K."/>
        </authorList>
    </citation>
    <scope>NUCLEOTIDE SEQUENCE [LARGE SCALE GENOMIC DNA]</scope>
    <source>
        <strain evidence="2 3">NCAIM B.02529</strain>
    </source>
</reference>
<dbReference type="EMBL" id="JBHLTP010000003">
    <property type="protein sequence ID" value="MFC0522819.1"/>
    <property type="molecule type" value="Genomic_DNA"/>
</dbReference>
<dbReference type="PANTHER" id="PTHR13887:SF41">
    <property type="entry name" value="THIOREDOXIN SUPERFAMILY PROTEIN"/>
    <property type="match status" value="1"/>
</dbReference>
<dbReference type="SUPFAM" id="SSF52833">
    <property type="entry name" value="Thioredoxin-like"/>
    <property type="match status" value="1"/>
</dbReference>
<proteinExistence type="predicted"/>
<name>A0ABV6LKA4_9BACI</name>
<feature type="domain" description="DSBA-like thioredoxin" evidence="1">
    <location>
        <begin position="6"/>
        <end position="189"/>
    </location>
</feature>
<accession>A0ABV6LKA4</accession>
<evidence type="ECO:0000259" key="1">
    <source>
        <dbReference type="Pfam" id="PF01323"/>
    </source>
</evidence>
<dbReference type="PANTHER" id="PTHR13887">
    <property type="entry name" value="GLUTATHIONE S-TRANSFERASE KAPPA"/>
    <property type="match status" value="1"/>
</dbReference>
<organism evidence="2 3">
    <name type="scientific">Pontibacillus salicampi</name>
    <dbReference type="NCBI Taxonomy" id="1449801"/>
    <lineage>
        <taxon>Bacteria</taxon>
        <taxon>Bacillati</taxon>
        <taxon>Bacillota</taxon>
        <taxon>Bacilli</taxon>
        <taxon>Bacillales</taxon>
        <taxon>Bacillaceae</taxon>
        <taxon>Pontibacillus</taxon>
    </lineage>
</organism>
<dbReference type="RefSeq" id="WP_377345347.1">
    <property type="nucleotide sequence ID" value="NZ_JBHLTP010000003.1"/>
</dbReference>
<dbReference type="Proteomes" id="UP001589836">
    <property type="component" value="Unassembled WGS sequence"/>
</dbReference>
<dbReference type="CDD" id="cd03024">
    <property type="entry name" value="DsbA_FrnE"/>
    <property type="match status" value="1"/>
</dbReference>
<protein>
    <submittedName>
        <fullName evidence="2">DsbA family protein</fullName>
    </submittedName>
</protein>
<evidence type="ECO:0000313" key="2">
    <source>
        <dbReference type="EMBL" id="MFC0522819.1"/>
    </source>
</evidence>
<dbReference type="InterPro" id="IPR036249">
    <property type="entry name" value="Thioredoxin-like_sf"/>
</dbReference>
<dbReference type="InterPro" id="IPR001853">
    <property type="entry name" value="DSBA-like_thioredoxin_dom"/>
</dbReference>
<comment type="caution">
    <text evidence="2">The sequence shown here is derived from an EMBL/GenBank/DDBJ whole genome shotgun (WGS) entry which is preliminary data.</text>
</comment>
<dbReference type="Gene3D" id="3.40.30.10">
    <property type="entry name" value="Glutaredoxin"/>
    <property type="match status" value="1"/>
</dbReference>
<gene>
    <name evidence="2" type="ORF">ACFFGV_04345</name>
</gene>
<evidence type="ECO:0000313" key="3">
    <source>
        <dbReference type="Proteomes" id="UP001589836"/>
    </source>
</evidence>
<dbReference type="Pfam" id="PF01323">
    <property type="entry name" value="DSBA"/>
    <property type="match status" value="1"/>
</dbReference>
<keyword evidence="3" id="KW-1185">Reference proteome</keyword>
<sequence>MSENKLIIYSDFICPFCYIGKVNAERLQEQNPGMEIEWREFELHPEGQPDPNNAYMKQAYENVKMLAEKYDIDMKPEVLTDVTSESRKALLGFEYADEQGKGSDYREEVFKAYWLEARDINDEEVLQDIARTVGLDTNEFSQALRNDKYFNKLKSSIRDAHQSGITGVPTYVYGDYKTVGAQPVEQLQRMVDAQKEKDAIENPETGMSCGPDGC</sequence>